<keyword evidence="3" id="KW-1185">Reference proteome</keyword>
<dbReference type="RefSeq" id="WP_153802161.1">
    <property type="nucleotide sequence ID" value="NZ_CP045798.1"/>
</dbReference>
<dbReference type="KEGG" id="tfr:BR63_05610"/>
<name>A0A7G6E181_THEFR</name>
<evidence type="ECO:0000313" key="2">
    <source>
        <dbReference type="EMBL" id="QNB45835.1"/>
    </source>
</evidence>
<evidence type="ECO:0000256" key="1">
    <source>
        <dbReference type="SAM" id="MobiDB-lite"/>
    </source>
</evidence>
<dbReference type="AlphaFoldDB" id="A0A7G6E181"/>
<sequence>MIPVPENYKSDYNDQVAQPTTPPTQEQKQPTTPPTQEHEQPHIDITPYFAQVGAIMNQVNDQGKALLAQLNASFINELNSMQSQIEDAFKRMLGGVDPATEQALARIKGTVETQRQNLMNEMNRRGLLQSGIWLEMENRLNQNQLSEEQALLLNRVKALQDQYLAQLWNFAKARLNYMSEYNKNAMNQWNTYAQGIQNQLKNSMDAATKVYQQQQQNYRTGIEQQGANYRAGIEQQGANYRAEIEQQGANYRAELPYQYPTANAMLPYELGPTPYQQEQLKIDRRNANTNAARVNAPDTPTQTQIANYYIASAINKMNEFSTLQEKNDWLYAHKAEIIANAGPSAYQYLLEQLYPSYR</sequence>
<accession>A0A7G6E181</accession>
<proteinExistence type="predicted"/>
<dbReference type="Proteomes" id="UP000515847">
    <property type="component" value="Chromosome"/>
</dbReference>
<reference evidence="2 3" key="1">
    <citation type="journal article" date="2019" name="Front. Microbiol.">
        <title>Thermoanaerosceptrum fracticalcis gen. nov. sp. nov., a Novel Fumarate-Fermenting Microorganism From a Deep Fractured Carbonate Aquifer of the US Great Basin.</title>
        <authorList>
            <person name="Hamilton-Brehm S.D."/>
            <person name="Stewart L.E."/>
            <person name="Zavarin M."/>
            <person name="Caldwell M."/>
            <person name="Lawson P.A."/>
            <person name="Onstott T.C."/>
            <person name="Grzymski J."/>
            <person name="Neveux I."/>
            <person name="Lollar B.S."/>
            <person name="Russell C.E."/>
            <person name="Moser D.P."/>
        </authorList>
    </citation>
    <scope>NUCLEOTIDE SEQUENCE [LARGE SCALE GENOMIC DNA]</scope>
    <source>
        <strain evidence="2 3">DRI-13</strain>
    </source>
</reference>
<organism evidence="2 3">
    <name type="scientific">Thermanaerosceptrum fracticalcis</name>
    <dbReference type="NCBI Taxonomy" id="1712410"/>
    <lineage>
        <taxon>Bacteria</taxon>
        <taxon>Bacillati</taxon>
        <taxon>Bacillota</taxon>
        <taxon>Clostridia</taxon>
        <taxon>Eubacteriales</taxon>
        <taxon>Peptococcaceae</taxon>
        <taxon>Thermanaerosceptrum</taxon>
    </lineage>
</organism>
<gene>
    <name evidence="2" type="ORF">BR63_05610</name>
</gene>
<protein>
    <submittedName>
        <fullName evidence="2">Uncharacterized protein</fullName>
    </submittedName>
</protein>
<dbReference type="EMBL" id="CP045798">
    <property type="protein sequence ID" value="QNB45835.1"/>
    <property type="molecule type" value="Genomic_DNA"/>
</dbReference>
<feature type="region of interest" description="Disordered" evidence="1">
    <location>
        <begin position="1"/>
        <end position="42"/>
    </location>
</feature>
<evidence type="ECO:0000313" key="3">
    <source>
        <dbReference type="Proteomes" id="UP000515847"/>
    </source>
</evidence>